<dbReference type="SUPFAM" id="SSF55729">
    <property type="entry name" value="Acyl-CoA N-acyltransferases (Nat)"/>
    <property type="match status" value="1"/>
</dbReference>
<dbReference type="PANTHER" id="PTHR43792">
    <property type="entry name" value="GNAT FAMILY, PUTATIVE (AFU_ORTHOLOGUE AFUA_3G00765)-RELATED-RELATED"/>
    <property type="match status" value="1"/>
</dbReference>
<keyword evidence="2" id="KW-0808">Transferase</keyword>
<dbReference type="STRING" id="83219.PM02_08280"/>
<dbReference type="PROSITE" id="PS51186">
    <property type="entry name" value="GNAT"/>
    <property type="match status" value="1"/>
</dbReference>
<dbReference type="InterPro" id="IPR000182">
    <property type="entry name" value="GNAT_dom"/>
</dbReference>
<evidence type="ECO:0000313" key="3">
    <source>
        <dbReference type="Proteomes" id="UP000027337"/>
    </source>
</evidence>
<comment type="caution">
    <text evidence="2">The sequence shown here is derived from an EMBL/GenBank/DDBJ whole genome shotgun (WGS) entry which is preliminary data.</text>
</comment>
<protein>
    <submittedName>
        <fullName evidence="2">GCN5 family acetyltransferase</fullName>
    </submittedName>
</protein>
<dbReference type="Proteomes" id="UP000027337">
    <property type="component" value="Unassembled WGS sequence"/>
</dbReference>
<keyword evidence="3" id="KW-1185">Reference proteome</keyword>
<dbReference type="InterPro" id="IPR016181">
    <property type="entry name" value="Acyl_CoA_acyltransferase"/>
</dbReference>
<dbReference type="AlphaFoldDB" id="A0A061SNQ3"/>
<organism evidence="2 3">
    <name type="scientific">Sulfitobacter mediterraneus</name>
    <dbReference type="NCBI Taxonomy" id="83219"/>
    <lineage>
        <taxon>Bacteria</taxon>
        <taxon>Pseudomonadati</taxon>
        <taxon>Pseudomonadota</taxon>
        <taxon>Alphaproteobacteria</taxon>
        <taxon>Rhodobacterales</taxon>
        <taxon>Roseobacteraceae</taxon>
        <taxon>Sulfitobacter</taxon>
    </lineage>
</organism>
<dbReference type="InterPro" id="IPR051531">
    <property type="entry name" value="N-acetyltransferase"/>
</dbReference>
<dbReference type="eggNOG" id="COG1670">
    <property type="taxonomic scope" value="Bacteria"/>
</dbReference>
<dbReference type="RefSeq" id="WP_037907200.1">
    <property type="nucleotide sequence ID" value="NZ_JEMU01000006.1"/>
</dbReference>
<dbReference type="Gene3D" id="3.40.630.30">
    <property type="match status" value="1"/>
</dbReference>
<dbReference type="GO" id="GO:0016747">
    <property type="term" value="F:acyltransferase activity, transferring groups other than amino-acyl groups"/>
    <property type="evidence" value="ECO:0007669"/>
    <property type="project" value="InterPro"/>
</dbReference>
<name>A0A061SNQ3_9RHOB</name>
<dbReference type="PANTHER" id="PTHR43792:SF1">
    <property type="entry name" value="N-ACETYLTRANSFERASE DOMAIN-CONTAINING PROTEIN"/>
    <property type="match status" value="1"/>
</dbReference>
<dbReference type="EMBL" id="JEMU01000006">
    <property type="protein sequence ID" value="KAJ03341.1"/>
    <property type="molecule type" value="Genomic_DNA"/>
</dbReference>
<reference evidence="2 3" key="1">
    <citation type="journal article" date="2014" name="Genome Announc.">
        <title>Draft Genome Sequences of Two Isolates of the Roseobacter Group, Sulfitobacter sp. Strains 3SOLIMAR09 and 1FIGIMAR09, from Harbors of Mallorca Island (Mediterranean Sea).</title>
        <authorList>
            <person name="Mas-Llado M."/>
            <person name="Pina-Villalonga J.M."/>
            <person name="Brunet-Galmes I."/>
            <person name="Nogales B."/>
            <person name="Bosch R."/>
        </authorList>
    </citation>
    <scope>NUCLEOTIDE SEQUENCE [LARGE SCALE GENOMIC DNA]</scope>
    <source>
        <strain evidence="2 3">1FIGIMAR09</strain>
    </source>
</reference>
<accession>A0A061SNQ3</accession>
<evidence type="ECO:0000313" key="2">
    <source>
        <dbReference type="EMBL" id="KAJ03341.1"/>
    </source>
</evidence>
<evidence type="ECO:0000259" key="1">
    <source>
        <dbReference type="PROSITE" id="PS51186"/>
    </source>
</evidence>
<sequence>MQQLTTAPELTTARLILRGPERADLPAFTRFMTSAPSMVAQGETGTEQQAWFGFLAGVGHWHWHGFGFFIVVEQQTGLPVGRVGLIKHSDWPEIELAWHLFEGAEGKGFATEAALAVRVWAVDMLKLDRLYSYIDQSNTRSQAVAKRLGAQTDGTRAPHEPEAEIWIHPMG</sequence>
<proteinExistence type="predicted"/>
<gene>
    <name evidence="2" type="ORF">PM02_08280</name>
</gene>
<dbReference type="Pfam" id="PF13302">
    <property type="entry name" value="Acetyltransf_3"/>
    <property type="match status" value="1"/>
</dbReference>
<feature type="domain" description="N-acetyltransferase" evidence="1">
    <location>
        <begin position="15"/>
        <end position="171"/>
    </location>
</feature>